<comment type="caution">
    <text evidence="1">The sequence shown here is derived from an EMBL/GenBank/DDBJ whole genome shotgun (WGS) entry which is preliminary data.</text>
</comment>
<dbReference type="OrthoDB" id="1000127at2"/>
<dbReference type="RefSeq" id="WP_135074856.1">
    <property type="nucleotide sequence ID" value="NZ_SPSB01000004.1"/>
</dbReference>
<proteinExistence type="predicted"/>
<organism evidence="1 2">
    <name type="scientific">Algoriphagus kandeliae</name>
    <dbReference type="NCBI Taxonomy" id="2562278"/>
    <lineage>
        <taxon>Bacteria</taxon>
        <taxon>Pseudomonadati</taxon>
        <taxon>Bacteroidota</taxon>
        <taxon>Cytophagia</taxon>
        <taxon>Cytophagales</taxon>
        <taxon>Cyclobacteriaceae</taxon>
        <taxon>Algoriphagus</taxon>
    </lineage>
</organism>
<evidence type="ECO:0000313" key="2">
    <source>
        <dbReference type="Proteomes" id="UP000297647"/>
    </source>
</evidence>
<accession>A0A4Y9QNK0</accession>
<dbReference type="AlphaFoldDB" id="A0A4Y9QNK0"/>
<protein>
    <submittedName>
        <fullName evidence="1">Uncharacterized protein</fullName>
    </submittedName>
</protein>
<dbReference type="Proteomes" id="UP000297647">
    <property type="component" value="Unassembled WGS sequence"/>
</dbReference>
<gene>
    <name evidence="1" type="ORF">E4S40_13030</name>
</gene>
<evidence type="ECO:0000313" key="1">
    <source>
        <dbReference type="EMBL" id="TFV93182.1"/>
    </source>
</evidence>
<dbReference type="EMBL" id="SPSB01000004">
    <property type="protein sequence ID" value="TFV93182.1"/>
    <property type="molecule type" value="Genomic_DNA"/>
</dbReference>
<name>A0A4Y9QNK0_9BACT</name>
<keyword evidence="2" id="KW-1185">Reference proteome</keyword>
<sequence>MARITIEIPKGIRFLSDFKDGAWDFSKGLPNGILYKKFTGIGATHCEIIAERDSILVFPTIALARSKYLKACKEAKDGFRYQFLNGGVKNEELEQFISERGENDIDKYFVVADSLPRLINFLGEDVYYDYFLMVDEIDTFQVDTSYRSSLEFAVDYFKDFKNRCALTATLIPFSDPDFQEGNIDYFTLEKKSFDKPELRLVNVYYPIQSLVEEITELLPKGEKVVVAINSMDGINYAIKNLLALGKIKEFDTGVLCSQFSKYKVHSKSNWIDIPEDGKISLEYPLTFITSAYFTGVDFIDKFHLLIGVLKAPQHAMLTFENIYQITGRARNGFLSCKVVKFDAHNTPGKFFDREEIMKRVEKVNSLFSFAKELYDGEEFLDDYTSVKSSFEKIKINGEEGFIRVNKDGEVVPSSFTIDYKEHFFQSLLDYETRADHLKEKLEFYFEVLEEYNFTEVSQELEGFTGDDFAENFPDKIPRIFDDIFKEILKDTNSRSVGGIDKAYLFQFIQNQRHNRRMYSASLQMVFLIEKHGQDYHLLKEKFIELNESKFLIKDFYYILRLYQLYHSAQYKLLTKFFKLNSEYTAQELVGIWKDIVDQSPGIKKYLKNKNIGQPAYVVDLMKKLFVIKEILRKLNPTTGKKEPKKYKLLAFNSDFFKVERKEEFPNEKVQDLFGISYKKYLLGLTEDELSSLIK</sequence>
<reference evidence="1 2" key="1">
    <citation type="submission" date="2019-03" db="EMBL/GenBank/DDBJ databases">
        <title>Algoriphagus sp. nov, a new strain isolated from root system soil of mangrove plant Kandelia.</title>
        <authorList>
            <person name="Yin Q."/>
            <person name="Wang K."/>
            <person name="Song Z."/>
        </authorList>
    </citation>
    <scope>NUCLEOTIDE SEQUENCE [LARGE SCALE GENOMIC DNA]</scope>
    <source>
        <strain evidence="1 2">XY-J91</strain>
    </source>
</reference>